<feature type="domain" description="IFT52 central" evidence="2">
    <location>
        <begin position="267"/>
        <end position="347"/>
    </location>
</feature>
<feature type="domain" description="Intraflagellar transport protein 52 C-terminal" evidence="1">
    <location>
        <begin position="358"/>
        <end position="409"/>
    </location>
</feature>
<dbReference type="InterPro" id="IPR039975">
    <property type="entry name" value="IFT52"/>
</dbReference>
<evidence type="ECO:0000259" key="3">
    <source>
        <dbReference type="Pfam" id="PF23355"/>
    </source>
</evidence>
<sequence length="427" mass="47542">MEETTSSKLIVFDASKRELFNISNGLKSMNKKLRSAWKVVSNKEDITLDKLSLARVYVICGPREKFTATEFETFQKYLSIGGSLLVMMGEGGETKYDTNINYLLEQFGIMVNSDAVVRTSYYKYYHPKEALVANGVLNRGIAVAAGKGLLTSSEDSNNLQALSFVYPYGATLNVAKPSIAVLSSGSVSFPLNRPVCAFYSSPKSKGRMVVCGSAHMFSDQYIDKEENSKIFEVVMQFLTTDDLKLNTIDADDPEISDYNELPEVAKLADAPKACLQESDDIPRDFTRLFDTKLFALDTSLVTPALKAYDLLNTSHEQLGVITPQFETPLPPLQPAVIPPQFRELPAPSLDLFDLDEQFSTEKVRLAQITNKCGDDDLEYYVRECGDILGVAKNLAPDSRDAKHILEYILAQVTEFKKLNQDNDQLFG</sequence>
<dbReference type="Gene3D" id="6.10.250.2800">
    <property type="match status" value="1"/>
</dbReference>
<comment type="caution">
    <text evidence="4">The sequence shown here is derived from an EMBL/GenBank/DDBJ whole genome shotgun (WGS) entry which is preliminary data.</text>
</comment>
<reference evidence="4" key="1">
    <citation type="submission" date="2020-06" db="EMBL/GenBank/DDBJ databases">
        <title>Draft genome of Bugula neritina, a colonial animal packing powerful symbionts and potential medicines.</title>
        <authorList>
            <person name="Rayko M."/>
        </authorList>
    </citation>
    <scope>NUCLEOTIDE SEQUENCE [LARGE SCALE GENOMIC DNA]</scope>
    <source>
        <strain evidence="4">Kwan_BN1</strain>
    </source>
</reference>
<evidence type="ECO:0000259" key="1">
    <source>
        <dbReference type="Pfam" id="PF21178"/>
    </source>
</evidence>
<evidence type="ECO:0000259" key="2">
    <source>
        <dbReference type="Pfam" id="PF23352"/>
    </source>
</evidence>
<dbReference type="InterPro" id="IPR048643">
    <property type="entry name" value="Itf52_C"/>
</dbReference>
<keyword evidence="5" id="KW-1185">Reference proteome</keyword>
<dbReference type="Pfam" id="PF23352">
    <property type="entry name" value="IFT52_central"/>
    <property type="match status" value="1"/>
</dbReference>
<dbReference type="CDD" id="cd23683">
    <property type="entry name" value="IFT52_CTD"/>
    <property type="match status" value="1"/>
</dbReference>
<dbReference type="AlphaFoldDB" id="A0A7J7J3Z5"/>
<dbReference type="Pfam" id="PF23355">
    <property type="entry name" value="IFT52_GIFT"/>
    <property type="match status" value="1"/>
</dbReference>
<dbReference type="GO" id="GO:0005929">
    <property type="term" value="C:cilium"/>
    <property type="evidence" value="ECO:0007669"/>
    <property type="project" value="TreeGrafter"/>
</dbReference>
<dbReference type="GO" id="GO:0030992">
    <property type="term" value="C:intraciliary transport particle B"/>
    <property type="evidence" value="ECO:0007669"/>
    <property type="project" value="TreeGrafter"/>
</dbReference>
<dbReference type="GO" id="GO:0042073">
    <property type="term" value="P:intraciliary transport"/>
    <property type="evidence" value="ECO:0007669"/>
    <property type="project" value="TreeGrafter"/>
</dbReference>
<proteinExistence type="predicted"/>
<dbReference type="OrthoDB" id="10259368at2759"/>
<dbReference type="Proteomes" id="UP000593567">
    <property type="component" value="Unassembled WGS sequence"/>
</dbReference>
<gene>
    <name evidence="4" type="ORF">EB796_021580</name>
</gene>
<dbReference type="InterPro" id="IPR055460">
    <property type="entry name" value="IFT52_central"/>
</dbReference>
<dbReference type="PANTHER" id="PTHR12969">
    <property type="entry name" value="NGD5/OSM-6/IFT52"/>
    <property type="match status" value="1"/>
</dbReference>
<feature type="domain" description="IFT52 GIFT" evidence="3">
    <location>
        <begin position="10"/>
        <end position="251"/>
    </location>
</feature>
<evidence type="ECO:0000313" key="5">
    <source>
        <dbReference type="Proteomes" id="UP000593567"/>
    </source>
</evidence>
<evidence type="ECO:0008006" key="6">
    <source>
        <dbReference type="Google" id="ProtNLM"/>
    </source>
</evidence>
<dbReference type="InterPro" id="IPR055458">
    <property type="entry name" value="IFT52_GIFT"/>
</dbReference>
<dbReference type="Pfam" id="PF21178">
    <property type="entry name" value="Itf52_C"/>
    <property type="match status" value="1"/>
</dbReference>
<evidence type="ECO:0000313" key="4">
    <source>
        <dbReference type="EMBL" id="KAF6020138.1"/>
    </source>
</evidence>
<name>A0A7J7J3Z5_BUGNE</name>
<dbReference type="EMBL" id="VXIV02003192">
    <property type="protein sequence ID" value="KAF6020138.1"/>
    <property type="molecule type" value="Genomic_DNA"/>
</dbReference>
<accession>A0A7J7J3Z5</accession>
<dbReference type="PANTHER" id="PTHR12969:SF7">
    <property type="entry name" value="INTRAFLAGELLAR TRANSPORT PROTEIN 52 HOMOLOG"/>
    <property type="match status" value="1"/>
</dbReference>
<protein>
    <recommendedName>
        <fullName evidence="6">IFT52</fullName>
    </recommendedName>
</protein>
<dbReference type="GO" id="GO:0005814">
    <property type="term" value="C:centriole"/>
    <property type="evidence" value="ECO:0007669"/>
    <property type="project" value="TreeGrafter"/>
</dbReference>
<organism evidence="4 5">
    <name type="scientific">Bugula neritina</name>
    <name type="common">Brown bryozoan</name>
    <name type="synonym">Sertularia neritina</name>
    <dbReference type="NCBI Taxonomy" id="10212"/>
    <lineage>
        <taxon>Eukaryota</taxon>
        <taxon>Metazoa</taxon>
        <taxon>Spiralia</taxon>
        <taxon>Lophotrochozoa</taxon>
        <taxon>Bryozoa</taxon>
        <taxon>Gymnolaemata</taxon>
        <taxon>Cheilostomatida</taxon>
        <taxon>Flustrina</taxon>
        <taxon>Buguloidea</taxon>
        <taxon>Bugulidae</taxon>
        <taxon>Bugula</taxon>
    </lineage>
</organism>
<dbReference type="GO" id="GO:0060271">
    <property type="term" value="P:cilium assembly"/>
    <property type="evidence" value="ECO:0007669"/>
    <property type="project" value="TreeGrafter"/>
</dbReference>